<keyword evidence="2 4" id="KW-0808">Transferase</keyword>
<keyword evidence="1 4" id="KW-0328">Glycosyltransferase</keyword>
<proteinExistence type="predicted"/>
<dbReference type="CDD" id="cd00761">
    <property type="entry name" value="Glyco_tranf_GTA_type"/>
    <property type="match status" value="1"/>
</dbReference>
<dbReference type="GeneID" id="78357094"/>
<dbReference type="InterPro" id="IPR029044">
    <property type="entry name" value="Nucleotide-diphossugar_trans"/>
</dbReference>
<dbReference type="OrthoDB" id="396512at2"/>
<name>A0A380KCH5_9STRE</name>
<feature type="domain" description="Glycosyltransferase 2-like" evidence="3">
    <location>
        <begin position="5"/>
        <end position="178"/>
    </location>
</feature>
<dbReference type="InterPro" id="IPR001173">
    <property type="entry name" value="Glyco_trans_2-like"/>
</dbReference>
<evidence type="ECO:0000259" key="3">
    <source>
        <dbReference type="Pfam" id="PF00535"/>
    </source>
</evidence>
<dbReference type="AlphaFoldDB" id="A0A380KCH5"/>
<dbReference type="EMBL" id="UHFN01000007">
    <property type="protein sequence ID" value="SUN62319.1"/>
    <property type="molecule type" value="Genomic_DNA"/>
</dbReference>
<dbReference type="PANTHER" id="PTHR22916">
    <property type="entry name" value="GLYCOSYLTRANSFERASE"/>
    <property type="match status" value="1"/>
</dbReference>
<dbReference type="RefSeq" id="WP_115269977.1">
    <property type="nucleotide sequence ID" value="NZ_JBNPNB010000031.1"/>
</dbReference>
<evidence type="ECO:0000313" key="5">
    <source>
        <dbReference type="Proteomes" id="UP000254924"/>
    </source>
</evidence>
<reference evidence="4 5" key="1">
    <citation type="submission" date="2018-06" db="EMBL/GenBank/DDBJ databases">
        <authorList>
            <consortium name="Pathogen Informatics"/>
            <person name="Doyle S."/>
        </authorList>
    </citation>
    <scope>NUCLEOTIDE SEQUENCE [LARGE SCALE GENOMIC DNA]</scope>
    <source>
        <strain evidence="4 5">NCTC12224</strain>
    </source>
</reference>
<evidence type="ECO:0000256" key="2">
    <source>
        <dbReference type="ARBA" id="ARBA00022679"/>
    </source>
</evidence>
<evidence type="ECO:0000313" key="4">
    <source>
        <dbReference type="EMBL" id="SUN62319.1"/>
    </source>
</evidence>
<protein>
    <submittedName>
        <fullName evidence="4">Putative glycosyltransferase</fullName>
        <ecNumber evidence="4">2.4.1.212</ecNumber>
    </submittedName>
</protein>
<dbReference type="SUPFAM" id="SSF53448">
    <property type="entry name" value="Nucleotide-diphospho-sugar transferases"/>
    <property type="match status" value="1"/>
</dbReference>
<accession>A0A380KCH5</accession>
<sequence length="289" mass="33565">MEKISVIIPAYNCEKYLEQCVRSVLAQIYQNLEIIIVNDGSTDTTGKIMEQLAQEDKRIKTLHKENTGVGETRNVGLSLATGDYICFIDSDDWMDPNHIDDLYQVLTKTDSDIAITNFSQYNDEKGSYNIHLSAEDYYEKVYTPEEWFAFQYGQPHFLSSCFVVPWGKLYKRELFEDVLYPNKHADDDYTTWKLYLLSERIVYINAASYVYRINSSSMTQVGNQAHIFSAEAVEERLSLLTLLGFDVSREIEAFKWRSGVNEKAMLEQGDIAGYKDMKLKRKLMQKYRK</sequence>
<dbReference type="Proteomes" id="UP000254924">
    <property type="component" value="Unassembled WGS sequence"/>
</dbReference>
<dbReference type="GO" id="GO:0050501">
    <property type="term" value="F:hyaluronan synthase activity"/>
    <property type="evidence" value="ECO:0007669"/>
    <property type="project" value="UniProtKB-EC"/>
</dbReference>
<dbReference type="EC" id="2.4.1.212" evidence="4"/>
<dbReference type="Pfam" id="PF00535">
    <property type="entry name" value="Glycos_transf_2"/>
    <property type="match status" value="1"/>
</dbReference>
<keyword evidence="5" id="KW-1185">Reference proteome</keyword>
<dbReference type="PANTHER" id="PTHR22916:SF51">
    <property type="entry name" value="GLYCOSYLTRANSFERASE EPSH-RELATED"/>
    <property type="match status" value="1"/>
</dbReference>
<evidence type="ECO:0000256" key="1">
    <source>
        <dbReference type="ARBA" id="ARBA00022676"/>
    </source>
</evidence>
<dbReference type="Gene3D" id="3.90.550.10">
    <property type="entry name" value="Spore Coat Polysaccharide Biosynthesis Protein SpsA, Chain A"/>
    <property type="match status" value="1"/>
</dbReference>
<organism evidence="4 5">
    <name type="scientific">Streptococcus hyointestinalis</name>
    <dbReference type="NCBI Taxonomy" id="1337"/>
    <lineage>
        <taxon>Bacteria</taxon>
        <taxon>Bacillati</taxon>
        <taxon>Bacillota</taxon>
        <taxon>Bacilli</taxon>
        <taxon>Lactobacillales</taxon>
        <taxon>Streptococcaceae</taxon>
        <taxon>Streptococcus</taxon>
    </lineage>
</organism>
<gene>
    <name evidence="4" type="primary">hyaD_2</name>
    <name evidence="4" type="ORF">NCTC12224_01817</name>
</gene>